<dbReference type="PANTHER" id="PTHR42194">
    <property type="entry name" value="UPF0276 PROTEIN HI_1600"/>
    <property type="match status" value="1"/>
</dbReference>
<sequence length="324" mass="35610">MLQVAVMNPTPAASLGAGLGLKPAHYDAACACSASGLWFEVHPENHLVEGGPRLAWLEAVRERHPLSLHGVSMSLAGPDEPDPLHLERLAALCERVQPALVSEHLAWSVLDGHYAPDLLPIVRNRQALVRLERRIDQVQERLQRRIAIENPSHYLVLPGHEWEEADFLNTLARRSGCGLLLDVSNVYVSAHNLGFDPWPVLCAFDPDAVLEIHLAGHHADPQWGERLLIDSHASAVPEGVWQLYQRLIERMGPRPTLIERDGDIPPFEDLLLERARAQRGLEGAGWQPLGAAQWPRGDCNADAAQPQGGASGRDQTDPLRGGQS</sequence>
<dbReference type="Pfam" id="PF05114">
    <property type="entry name" value="MbnB_TglH_ChrH"/>
    <property type="match status" value="1"/>
</dbReference>
<proteinExistence type="predicted"/>
<evidence type="ECO:0000313" key="3">
    <source>
        <dbReference type="EMBL" id="BAO81230.1"/>
    </source>
</evidence>
<accession>A0A060NJC8</accession>
<dbReference type="AlphaFoldDB" id="A0A060NJC8"/>
<dbReference type="Proteomes" id="UP000067461">
    <property type="component" value="Chromosome"/>
</dbReference>
<feature type="coiled-coil region" evidence="1">
    <location>
        <begin position="121"/>
        <end position="148"/>
    </location>
</feature>
<keyword evidence="1" id="KW-0175">Coiled coil</keyword>
<feature type="region of interest" description="Disordered" evidence="2">
    <location>
        <begin position="287"/>
        <end position="324"/>
    </location>
</feature>
<dbReference type="EMBL" id="AP014568">
    <property type="protein sequence ID" value="BAO81230.1"/>
    <property type="molecule type" value="Genomic_DNA"/>
</dbReference>
<dbReference type="KEGG" id="cbaa:SRAA_1376"/>
<dbReference type="PANTHER" id="PTHR42194:SF1">
    <property type="entry name" value="UPF0276 PROTEIN HI_1600"/>
    <property type="match status" value="1"/>
</dbReference>
<dbReference type="NCBIfam" id="NF003818">
    <property type="entry name" value="PRK05409.1"/>
    <property type="match status" value="1"/>
</dbReference>
<organism evidence="3 4">
    <name type="scientific">Serpentinimonas raichei</name>
    <dbReference type="NCBI Taxonomy" id="1458425"/>
    <lineage>
        <taxon>Bacteria</taxon>
        <taxon>Pseudomonadati</taxon>
        <taxon>Pseudomonadota</taxon>
        <taxon>Betaproteobacteria</taxon>
        <taxon>Burkholderiales</taxon>
        <taxon>Comamonadaceae</taxon>
        <taxon>Serpentinimonas</taxon>
    </lineage>
</organism>
<evidence type="ECO:0000313" key="4">
    <source>
        <dbReference type="Proteomes" id="UP000067461"/>
    </source>
</evidence>
<dbReference type="SUPFAM" id="SSF51658">
    <property type="entry name" value="Xylose isomerase-like"/>
    <property type="match status" value="1"/>
</dbReference>
<name>A0A060NJC8_9BURK</name>
<evidence type="ECO:0000256" key="2">
    <source>
        <dbReference type="SAM" id="MobiDB-lite"/>
    </source>
</evidence>
<gene>
    <name evidence="3" type="ORF">SRAA_1376</name>
</gene>
<dbReference type="InterPro" id="IPR036237">
    <property type="entry name" value="Xyl_isomerase-like_sf"/>
</dbReference>
<dbReference type="HOGENOM" id="CLU_064263_0_0_4"/>
<evidence type="ECO:0000256" key="1">
    <source>
        <dbReference type="SAM" id="Coils"/>
    </source>
</evidence>
<reference evidence="3 4" key="1">
    <citation type="journal article" date="2014" name="Nat. Commun.">
        <title>Physiological and genomic features of highly alkaliphilic hydrogen-utilizing Betaproteobacteria from a continental serpentinizing site.</title>
        <authorList>
            <person name="Suzuki S."/>
            <person name="Kuenen J.G."/>
            <person name="Schipper K."/>
            <person name="van der Velde S."/>
            <person name="Ishii S."/>
            <person name="Wu A."/>
            <person name="Sorokin D.Y."/>
            <person name="Tenney A."/>
            <person name="Meng X.Y."/>
            <person name="Morrill P.L."/>
            <person name="Kamagata Y."/>
            <person name="Muyzer G."/>
            <person name="Nealson K.H."/>
        </authorList>
    </citation>
    <scope>NUCLEOTIDE SEQUENCE [LARGE SCALE GENOMIC DNA]</scope>
    <source>
        <strain evidence="3 4">A1</strain>
    </source>
</reference>
<keyword evidence="4" id="KW-1185">Reference proteome</keyword>
<dbReference type="Gene3D" id="3.20.20.150">
    <property type="entry name" value="Divalent-metal-dependent TIM barrel enzymes"/>
    <property type="match status" value="1"/>
</dbReference>
<protein>
    <submittedName>
        <fullName evidence="3">Uncharacterized protein conserved in bacteria</fullName>
    </submittedName>
</protein>
<dbReference type="InterPro" id="IPR007801">
    <property type="entry name" value="MbnB/TglH/ChrH"/>
</dbReference>
<dbReference type="STRING" id="1458425.SRAA_1376"/>